<dbReference type="PANTHER" id="PTHR43649:SF12">
    <property type="entry name" value="DIACETYLCHITOBIOSE BINDING PROTEIN DASA"/>
    <property type="match status" value="1"/>
</dbReference>
<dbReference type="Proteomes" id="UP000450917">
    <property type="component" value="Unassembled WGS sequence"/>
</dbReference>
<feature type="chain" id="PRO_5038471854" evidence="1">
    <location>
        <begin position="30"/>
        <end position="444"/>
    </location>
</feature>
<dbReference type="InterPro" id="IPR006059">
    <property type="entry name" value="SBP"/>
</dbReference>
<evidence type="ECO:0000256" key="1">
    <source>
        <dbReference type="SAM" id="SignalP"/>
    </source>
</evidence>
<dbReference type="Pfam" id="PF01547">
    <property type="entry name" value="SBP_bac_1"/>
    <property type="match status" value="1"/>
</dbReference>
<dbReference type="InterPro" id="IPR050490">
    <property type="entry name" value="Bact_solute-bd_prot1"/>
</dbReference>
<dbReference type="CDD" id="cd13585">
    <property type="entry name" value="PBP2_TMBP_like"/>
    <property type="match status" value="1"/>
</dbReference>
<dbReference type="EMBL" id="WNZX01000011">
    <property type="protein sequence ID" value="MUG71812.1"/>
    <property type="molecule type" value="Genomic_DNA"/>
</dbReference>
<organism evidence="2 3">
    <name type="scientific">Paenibacillus validus</name>
    <dbReference type="NCBI Taxonomy" id="44253"/>
    <lineage>
        <taxon>Bacteria</taxon>
        <taxon>Bacillati</taxon>
        <taxon>Bacillota</taxon>
        <taxon>Bacilli</taxon>
        <taxon>Bacillales</taxon>
        <taxon>Paenibacillaceae</taxon>
        <taxon>Paenibacillus</taxon>
    </lineage>
</organism>
<comment type="caution">
    <text evidence="2">The sequence shown here is derived from an EMBL/GenBank/DDBJ whole genome shotgun (WGS) entry which is preliminary data.</text>
</comment>
<evidence type="ECO:0000313" key="3">
    <source>
        <dbReference type="Proteomes" id="UP000450917"/>
    </source>
</evidence>
<sequence>MEGKSMKSKKVVMPIISAMLVLGLTACGAQDAKDDPAASNKSTDKSDSGEKVELRVAWWGGQARHDKMNKLFDLFEQKNPNIKVSREFTTENQYAEKFTTQAAGGNAPDVLQTSSFFQFDFVKRNMMLELDPLVASGDINVSDFDPVDVDGGKVNGKLYAISLGHNINGIIYNTEMFKKAGLDMPKNNWTWDDYVATAKALQKSLGKDAWASEDEGGVYRVLELFVQQRGKSVFTENGLGIDKQDLTDWFTFWDQMRKDGLTPPPAIQSEQGDKTQEQSMLARGKVAMITKSSNQLKIYQGSAKDELGIVSYPMDPNGQKKIPLIVASLGISAKTKHPKEAAKLINFVVNDPDAANIFKGEHGPQASKKMQEVIKPLLGKPEEKEYAFVNEMMPTTKPYPTMPGGSTSVQKLLLSNNEAIAFGKKTIPQAVDEFFAQANQVLGR</sequence>
<reference evidence="2 3" key="1">
    <citation type="submission" date="2019-11" db="EMBL/GenBank/DDBJ databases">
        <title>Draft genome sequences of five Paenibacillus species of dairy origin.</title>
        <authorList>
            <person name="Olajide A.M."/>
            <person name="Chen S."/>
            <person name="Lapointe G."/>
        </authorList>
    </citation>
    <scope>NUCLEOTIDE SEQUENCE [LARGE SCALE GENOMIC DNA]</scope>
    <source>
        <strain evidence="2 3">2CS3</strain>
    </source>
</reference>
<keyword evidence="3" id="KW-1185">Reference proteome</keyword>
<keyword evidence="1" id="KW-0732">Signal</keyword>
<feature type="signal peptide" evidence="1">
    <location>
        <begin position="1"/>
        <end position="29"/>
    </location>
</feature>
<gene>
    <name evidence="2" type="ORF">GNP93_14155</name>
</gene>
<dbReference type="SUPFAM" id="SSF53850">
    <property type="entry name" value="Periplasmic binding protein-like II"/>
    <property type="match status" value="1"/>
</dbReference>
<accession>A0A7X3CSY0</accession>
<dbReference type="PROSITE" id="PS51257">
    <property type="entry name" value="PROKAR_LIPOPROTEIN"/>
    <property type="match status" value="1"/>
</dbReference>
<protein>
    <submittedName>
        <fullName evidence="2">Extracellular solute-binding protein</fullName>
    </submittedName>
</protein>
<dbReference type="Gene3D" id="3.40.190.10">
    <property type="entry name" value="Periplasmic binding protein-like II"/>
    <property type="match status" value="2"/>
</dbReference>
<dbReference type="PANTHER" id="PTHR43649">
    <property type="entry name" value="ARABINOSE-BINDING PROTEIN-RELATED"/>
    <property type="match status" value="1"/>
</dbReference>
<proteinExistence type="predicted"/>
<dbReference type="AlphaFoldDB" id="A0A7X3CSY0"/>
<name>A0A7X3CSY0_9BACL</name>
<evidence type="ECO:0000313" key="2">
    <source>
        <dbReference type="EMBL" id="MUG71812.1"/>
    </source>
</evidence>